<keyword evidence="4" id="KW-0732">Signal</keyword>
<protein>
    <submittedName>
        <fullName evidence="8">Sulfatase-like hydrolase/transferase</fullName>
    </submittedName>
</protein>
<dbReference type="InterPro" id="IPR017850">
    <property type="entry name" value="Alkaline_phosphatase_core_sf"/>
</dbReference>
<dbReference type="Proteomes" id="UP000464954">
    <property type="component" value="Chromosome"/>
</dbReference>
<keyword evidence="8" id="KW-0808">Transferase</keyword>
<evidence type="ECO:0000256" key="6">
    <source>
        <dbReference type="ARBA" id="ARBA00022837"/>
    </source>
</evidence>
<dbReference type="EMBL" id="CP047593">
    <property type="protein sequence ID" value="QHI70158.1"/>
    <property type="molecule type" value="Genomic_DNA"/>
</dbReference>
<dbReference type="InterPro" id="IPR000917">
    <property type="entry name" value="Sulfatase_N"/>
</dbReference>
<evidence type="ECO:0000313" key="8">
    <source>
        <dbReference type="EMBL" id="QHI70158.1"/>
    </source>
</evidence>
<sequence length="491" mass="57186">MKKKNVLFIISHDISNRFGCLGDAHAVTPSIDRLAEHNSLVFEKHYCHWPLCGPSRANLFSGCRPMTTERFSNAEFWETFHEKMGPDYATMPQHFKNNGYFTRSFWQVFHDTETDPESWSVPQWFPPMPKNCDPEIPPADWNDQRHWVAPESQKLIMERIATLKKEGKKLEGELRRFRGPGVECADVDDSAYPDGKTTDEAVRAIEEYDRAQPFFMAVGYEIGHTPWCAPKKYWDLYNREKLTIPGAADQPPGTPTWGMGDKEPAQYYWQHSYDQVWHPTYEQEKEMMHGHYACISFYDAQVGRLVDAIEKKGLRDDTIIVVTTDHGFTIGEHGYWGKHNMWEPSFHIPLVISVPGYGSEQKTTRQLTEHVDLYPTLCDLCYLDKPDYLEGDSLVPLMEVPSRAWKKAVFSHRMPQFHDLSPDYKHGRTVRTDRYRYTLYEGVDEETVYEELFDYDHDPGETTNLAQCSEHARIKMEMKQLLQDGWEACRV</sequence>
<keyword evidence="9" id="KW-1185">Reference proteome</keyword>
<dbReference type="RefSeq" id="WP_160629337.1">
    <property type="nucleotide sequence ID" value="NZ_CP047593.1"/>
</dbReference>
<comment type="similarity">
    <text evidence="2">Belongs to the sulfatase family.</text>
</comment>
<dbReference type="KEGG" id="taer:GT409_12115"/>
<dbReference type="CDD" id="cd16030">
    <property type="entry name" value="iduronate-2-sulfatase"/>
    <property type="match status" value="1"/>
</dbReference>
<evidence type="ECO:0000256" key="1">
    <source>
        <dbReference type="ARBA" id="ARBA00001913"/>
    </source>
</evidence>
<keyword evidence="6" id="KW-0106">Calcium</keyword>
<dbReference type="Pfam" id="PF00884">
    <property type="entry name" value="Sulfatase"/>
    <property type="match status" value="1"/>
</dbReference>
<proteinExistence type="inferred from homology"/>
<dbReference type="Gene3D" id="3.40.720.10">
    <property type="entry name" value="Alkaline Phosphatase, subunit A"/>
    <property type="match status" value="1"/>
</dbReference>
<comment type="cofactor">
    <cofactor evidence="1">
        <name>Ca(2+)</name>
        <dbReference type="ChEBI" id="CHEBI:29108"/>
    </cofactor>
</comment>
<name>A0A6P1MDK7_9BACT</name>
<evidence type="ECO:0000259" key="7">
    <source>
        <dbReference type="Pfam" id="PF00884"/>
    </source>
</evidence>
<dbReference type="GO" id="GO:0046872">
    <property type="term" value="F:metal ion binding"/>
    <property type="evidence" value="ECO:0007669"/>
    <property type="project" value="UniProtKB-KW"/>
</dbReference>
<evidence type="ECO:0000256" key="2">
    <source>
        <dbReference type="ARBA" id="ARBA00008779"/>
    </source>
</evidence>
<reference evidence="8 9" key="1">
    <citation type="submission" date="2020-01" db="EMBL/GenBank/DDBJ databases">
        <title>Ponticoccus aerotolerans gen. nov., sp. nov., an anaerobic bacterium and proposal of Ponticoccusceae fam. nov., Ponticoccusles ord. nov. and Ponticoccuse classis nov. in the phylum Kiritimatiellaeota.</title>
        <authorList>
            <person name="Zhou L.Y."/>
            <person name="Du Z.J."/>
        </authorList>
    </citation>
    <scope>NUCLEOTIDE SEQUENCE [LARGE SCALE GENOMIC DNA]</scope>
    <source>
        <strain evidence="8 9">S-5007</strain>
    </source>
</reference>
<evidence type="ECO:0000256" key="3">
    <source>
        <dbReference type="ARBA" id="ARBA00022723"/>
    </source>
</evidence>
<dbReference type="GO" id="GO:0016740">
    <property type="term" value="F:transferase activity"/>
    <property type="evidence" value="ECO:0007669"/>
    <property type="project" value="UniProtKB-KW"/>
</dbReference>
<feature type="domain" description="Sulfatase N-terminal" evidence="7">
    <location>
        <begin position="4"/>
        <end position="380"/>
    </location>
</feature>
<keyword evidence="3" id="KW-0479">Metal-binding</keyword>
<dbReference type="GO" id="GO:0005737">
    <property type="term" value="C:cytoplasm"/>
    <property type="evidence" value="ECO:0007669"/>
    <property type="project" value="TreeGrafter"/>
</dbReference>
<organism evidence="8 9">
    <name type="scientific">Tichowtungia aerotolerans</name>
    <dbReference type="NCBI Taxonomy" id="2697043"/>
    <lineage>
        <taxon>Bacteria</taxon>
        <taxon>Pseudomonadati</taxon>
        <taxon>Kiritimatiellota</taxon>
        <taxon>Tichowtungiia</taxon>
        <taxon>Tichowtungiales</taxon>
        <taxon>Tichowtungiaceae</taxon>
        <taxon>Tichowtungia</taxon>
    </lineage>
</organism>
<accession>A0A6P1MDK7</accession>
<dbReference type="GO" id="GO:0004423">
    <property type="term" value="F:iduronate-2-sulfatase activity"/>
    <property type="evidence" value="ECO:0007669"/>
    <property type="project" value="InterPro"/>
</dbReference>
<gene>
    <name evidence="8" type="ORF">GT409_12115</name>
</gene>
<evidence type="ECO:0000313" key="9">
    <source>
        <dbReference type="Proteomes" id="UP000464954"/>
    </source>
</evidence>
<keyword evidence="5 8" id="KW-0378">Hydrolase</keyword>
<dbReference type="PANTHER" id="PTHR45953">
    <property type="entry name" value="IDURONATE 2-SULFATASE"/>
    <property type="match status" value="1"/>
</dbReference>
<dbReference type="PANTHER" id="PTHR45953:SF1">
    <property type="entry name" value="IDURONATE 2-SULFATASE"/>
    <property type="match status" value="1"/>
</dbReference>
<dbReference type="AlphaFoldDB" id="A0A6P1MDK7"/>
<dbReference type="SUPFAM" id="SSF53649">
    <property type="entry name" value="Alkaline phosphatase-like"/>
    <property type="match status" value="1"/>
</dbReference>
<evidence type="ECO:0000256" key="5">
    <source>
        <dbReference type="ARBA" id="ARBA00022801"/>
    </source>
</evidence>
<evidence type="ECO:0000256" key="4">
    <source>
        <dbReference type="ARBA" id="ARBA00022729"/>
    </source>
</evidence>
<dbReference type="InterPro" id="IPR035874">
    <property type="entry name" value="IDS"/>
</dbReference>